<keyword evidence="2" id="KW-1133">Transmembrane helix</keyword>
<keyword evidence="2" id="KW-0812">Transmembrane</keyword>
<evidence type="ECO:0000259" key="3">
    <source>
        <dbReference type="Pfam" id="PF03372"/>
    </source>
</evidence>
<organism evidence="4 5">
    <name type="scientific">Subtercola boreus</name>
    <dbReference type="NCBI Taxonomy" id="120213"/>
    <lineage>
        <taxon>Bacteria</taxon>
        <taxon>Bacillati</taxon>
        <taxon>Actinomycetota</taxon>
        <taxon>Actinomycetes</taxon>
        <taxon>Micrococcales</taxon>
        <taxon>Microbacteriaceae</taxon>
        <taxon>Subtercola</taxon>
    </lineage>
</organism>
<keyword evidence="2" id="KW-0472">Membrane</keyword>
<feature type="domain" description="Endonuclease/exonuclease/phosphatase" evidence="3">
    <location>
        <begin position="164"/>
        <end position="345"/>
    </location>
</feature>
<name>A0A3E0W364_9MICO</name>
<dbReference type="Gene3D" id="3.60.10.10">
    <property type="entry name" value="Endonuclease/exonuclease/phosphatase"/>
    <property type="match status" value="1"/>
</dbReference>
<dbReference type="Pfam" id="PF03372">
    <property type="entry name" value="Exo_endo_phos"/>
    <property type="match status" value="1"/>
</dbReference>
<dbReference type="AlphaFoldDB" id="A0A3E0W364"/>
<evidence type="ECO:0000313" key="5">
    <source>
        <dbReference type="Proteomes" id="UP000256541"/>
    </source>
</evidence>
<evidence type="ECO:0000256" key="1">
    <source>
        <dbReference type="SAM" id="MobiDB-lite"/>
    </source>
</evidence>
<dbReference type="InterPro" id="IPR036691">
    <property type="entry name" value="Endo/exonu/phosph_ase_sf"/>
</dbReference>
<evidence type="ECO:0000313" key="4">
    <source>
        <dbReference type="EMBL" id="RFA15953.1"/>
    </source>
</evidence>
<feature type="region of interest" description="Disordered" evidence="1">
    <location>
        <begin position="1"/>
        <end position="21"/>
    </location>
</feature>
<feature type="transmembrane region" description="Helical" evidence="2">
    <location>
        <begin position="108"/>
        <end position="127"/>
    </location>
</feature>
<dbReference type="SUPFAM" id="SSF56219">
    <property type="entry name" value="DNase I-like"/>
    <property type="match status" value="1"/>
</dbReference>
<gene>
    <name evidence="4" type="ORF">B7R22_04920</name>
</gene>
<protein>
    <recommendedName>
        <fullName evidence="3">Endonuclease/exonuclease/phosphatase domain-containing protein</fullName>
    </recommendedName>
</protein>
<reference evidence="4 5" key="1">
    <citation type="submission" date="2017-04" db="EMBL/GenBank/DDBJ databases">
        <title>Comparative genome analysis of Subtercola boreus.</title>
        <authorList>
            <person name="Cho Y.-J."/>
            <person name="Cho A."/>
            <person name="Kim O.-S."/>
            <person name="Lee J.-I."/>
        </authorList>
    </citation>
    <scope>NUCLEOTIDE SEQUENCE [LARGE SCALE GENOMIC DNA]</scope>
    <source>
        <strain evidence="4 5">P27479</strain>
    </source>
</reference>
<feature type="transmembrane region" description="Helical" evidence="2">
    <location>
        <begin position="49"/>
        <end position="71"/>
    </location>
</feature>
<accession>A0A3E0W364</accession>
<proteinExistence type="predicted"/>
<feature type="transmembrane region" description="Helical" evidence="2">
    <location>
        <begin position="83"/>
        <end position="101"/>
    </location>
</feature>
<dbReference type="EMBL" id="NBXB01000016">
    <property type="protein sequence ID" value="RFA15953.1"/>
    <property type="molecule type" value="Genomic_DNA"/>
</dbReference>
<dbReference type="GO" id="GO:0003824">
    <property type="term" value="F:catalytic activity"/>
    <property type="evidence" value="ECO:0007669"/>
    <property type="project" value="InterPro"/>
</dbReference>
<sequence>MMSQMSLISSPPRDRPAARTAPVGARLGGAARTGPGKGPHGRRAHRRSVLAACVVVFSVLLSAVLLFHRAIPDVAGVGLLVDSVAPWFGLFIPVLAAFALISRYRRTLVGVLVPVVIWALLFGPGILPLQADAPTPAAAAGATGQLSVASQNIEASSGTGDISARALAATGADVIALEEMTSDDFDAISATLAAKYPYSYGVGTVGLWSTYPVVNAQPLTLGLGWNRALAADLETPQGLVSIYVIHAASARPGDVSARDSMLTALADTLPNDENERIIAVGDFNAASTDRSLSGIDSQLSEPNQTGGMFGNTWPSNLPVTRLDHLFQRGMTATSNTTFSAGASDHRAILTTLAL</sequence>
<dbReference type="InterPro" id="IPR005135">
    <property type="entry name" value="Endo/exonuclease/phosphatase"/>
</dbReference>
<evidence type="ECO:0000256" key="2">
    <source>
        <dbReference type="SAM" id="Phobius"/>
    </source>
</evidence>
<comment type="caution">
    <text evidence="4">The sequence shown here is derived from an EMBL/GenBank/DDBJ whole genome shotgun (WGS) entry which is preliminary data.</text>
</comment>
<dbReference type="Proteomes" id="UP000256541">
    <property type="component" value="Unassembled WGS sequence"/>
</dbReference>